<evidence type="ECO:0000256" key="1">
    <source>
        <dbReference type="SAM" id="MobiDB-lite"/>
    </source>
</evidence>
<keyword evidence="3" id="KW-1185">Reference proteome</keyword>
<gene>
    <name evidence="2" type="ORF">D8780_07005</name>
</gene>
<dbReference type="RefSeq" id="WP_121644959.1">
    <property type="nucleotide sequence ID" value="NZ_RCWN01000001.1"/>
</dbReference>
<dbReference type="EMBL" id="RCWN01000001">
    <property type="protein sequence ID" value="RLQ87995.1"/>
    <property type="molecule type" value="Genomic_DNA"/>
</dbReference>
<accession>A0A3L7JCF3</accession>
<name>A0A3L7JCF3_9HYPH</name>
<proteinExistence type="predicted"/>
<protein>
    <submittedName>
        <fullName evidence="2">Uncharacterized protein</fullName>
    </submittedName>
</protein>
<sequence>MQRLMVMIGLIVITGFSASCSQTEIMPYSDSVADDGSYPNLNLASGAAAPAIGQAEAQATIRSVESSEPGQLSLPTSEAEAMRLRRLGQTHGQDAIRQIEASSANAN</sequence>
<dbReference type="Proteomes" id="UP000281094">
    <property type="component" value="Unassembled WGS sequence"/>
</dbReference>
<dbReference type="AlphaFoldDB" id="A0A3L7JCF3"/>
<evidence type="ECO:0000313" key="2">
    <source>
        <dbReference type="EMBL" id="RLQ87995.1"/>
    </source>
</evidence>
<dbReference type="PROSITE" id="PS51257">
    <property type="entry name" value="PROKAR_LIPOPROTEIN"/>
    <property type="match status" value="1"/>
</dbReference>
<comment type="caution">
    <text evidence="2">The sequence shown here is derived from an EMBL/GenBank/DDBJ whole genome shotgun (WGS) entry which is preliminary data.</text>
</comment>
<reference evidence="2 3" key="1">
    <citation type="submission" date="2018-10" db="EMBL/GenBank/DDBJ databases">
        <title>Notoacmeibacter sp. M2BS9Y-3-1, whole genome shotgun sequence.</title>
        <authorList>
            <person name="Tuo L."/>
        </authorList>
    </citation>
    <scope>NUCLEOTIDE SEQUENCE [LARGE SCALE GENOMIC DNA]</scope>
    <source>
        <strain evidence="2 3">M2BS9Y-3-1</strain>
    </source>
</reference>
<evidence type="ECO:0000313" key="3">
    <source>
        <dbReference type="Proteomes" id="UP000281094"/>
    </source>
</evidence>
<feature type="region of interest" description="Disordered" evidence="1">
    <location>
        <begin position="87"/>
        <end position="107"/>
    </location>
</feature>
<organism evidence="2 3">
    <name type="scientific">Notoacmeibacter ruber</name>
    <dbReference type="NCBI Taxonomy" id="2670375"/>
    <lineage>
        <taxon>Bacteria</taxon>
        <taxon>Pseudomonadati</taxon>
        <taxon>Pseudomonadota</taxon>
        <taxon>Alphaproteobacteria</taxon>
        <taxon>Hyphomicrobiales</taxon>
        <taxon>Notoacmeibacteraceae</taxon>
        <taxon>Notoacmeibacter</taxon>
    </lineage>
</organism>